<dbReference type="AlphaFoldDB" id="A0A327NNP8"/>
<feature type="domain" description="Transglutaminase-like" evidence="1">
    <location>
        <begin position="172"/>
        <end position="249"/>
    </location>
</feature>
<comment type="caution">
    <text evidence="2">The sequence shown here is derived from an EMBL/GenBank/DDBJ whole genome shotgun (WGS) entry which is preliminary data.</text>
</comment>
<dbReference type="PANTHER" id="PTHR33490:SF1">
    <property type="entry name" value="SLL1233 PROTEIN"/>
    <property type="match status" value="1"/>
</dbReference>
<dbReference type="InterPro" id="IPR002931">
    <property type="entry name" value="Transglutaminase-like"/>
</dbReference>
<accession>A0A327NNP8</accession>
<dbReference type="SMART" id="SM00460">
    <property type="entry name" value="TGc"/>
    <property type="match status" value="1"/>
</dbReference>
<dbReference type="InterPro" id="IPR013589">
    <property type="entry name" value="Bac_transglu_N"/>
</dbReference>
<dbReference type="SUPFAM" id="SSF54001">
    <property type="entry name" value="Cysteine proteinases"/>
    <property type="match status" value="1"/>
</dbReference>
<dbReference type="OrthoDB" id="9804872at2"/>
<gene>
    <name evidence="2" type="ORF">HMF3257_07855</name>
</gene>
<dbReference type="EMBL" id="QLII01000001">
    <property type="protein sequence ID" value="RAI74258.1"/>
    <property type="molecule type" value="Genomic_DNA"/>
</dbReference>
<dbReference type="InterPro" id="IPR038765">
    <property type="entry name" value="Papain-like_cys_pep_sf"/>
</dbReference>
<keyword evidence="3" id="KW-1185">Reference proteome</keyword>
<reference evidence="2 3" key="1">
    <citation type="submission" date="2018-06" db="EMBL/GenBank/DDBJ databases">
        <title>Spirosoma sp. HMF3257 Genome sequencing and assembly.</title>
        <authorList>
            <person name="Kang H."/>
            <person name="Cha I."/>
            <person name="Kim H."/>
            <person name="Kang J."/>
            <person name="Joh K."/>
        </authorList>
    </citation>
    <scope>NUCLEOTIDE SEQUENCE [LARGE SCALE GENOMIC DNA]</scope>
    <source>
        <strain evidence="2 3">HMF3257</strain>
    </source>
</reference>
<dbReference type="Pfam" id="PF08379">
    <property type="entry name" value="Bact_transglu_N"/>
    <property type="match status" value="1"/>
</dbReference>
<organism evidence="2 3">
    <name type="scientific">Spirosoma telluris</name>
    <dbReference type="NCBI Taxonomy" id="2183553"/>
    <lineage>
        <taxon>Bacteria</taxon>
        <taxon>Pseudomonadati</taxon>
        <taxon>Bacteroidota</taxon>
        <taxon>Cytophagia</taxon>
        <taxon>Cytophagales</taxon>
        <taxon>Cytophagaceae</taxon>
        <taxon>Spirosoma</taxon>
    </lineage>
</organism>
<sequence length="295" mass="33002">MAVRVAIHHHTQYDYDRAVFLSPHFIRLKPAAHCPAIIESYSLTIQPANHVLHWQQDPFGNFVARVDFWESMELMSIDVEIIARLEPVNPFDFFLDTYAESFPFVYEDQLKKDLIPYLEIEEAGPNFTQWLQKVDQTKQNTIDFLIKLNQQVNQDIAYSTRMEPGVQTPEETLTLAIGSCRDSGWLVVQILRHLGLAARFVSGYLAQVGMEKTEENASDNPEERNSLALHAWAEVYIPGAGWIGLDPTSGMLATEGHIPLACTSTTAGAAPLTGTAGLAETTLTYSNTLTHLPDK</sequence>
<dbReference type="RefSeq" id="WP_111341198.1">
    <property type="nucleotide sequence ID" value="NZ_QLII01000001.1"/>
</dbReference>
<dbReference type="Gene3D" id="3.10.620.30">
    <property type="match status" value="1"/>
</dbReference>
<evidence type="ECO:0000313" key="3">
    <source>
        <dbReference type="Proteomes" id="UP000249016"/>
    </source>
</evidence>
<evidence type="ECO:0000259" key="1">
    <source>
        <dbReference type="SMART" id="SM00460"/>
    </source>
</evidence>
<proteinExistence type="predicted"/>
<evidence type="ECO:0000313" key="2">
    <source>
        <dbReference type="EMBL" id="RAI74258.1"/>
    </source>
</evidence>
<protein>
    <submittedName>
        <fullName evidence="2">Transglutaminase</fullName>
    </submittedName>
</protein>
<name>A0A327NNP8_9BACT</name>
<dbReference type="PANTHER" id="PTHR33490">
    <property type="entry name" value="BLR5614 PROTEIN-RELATED"/>
    <property type="match status" value="1"/>
</dbReference>
<dbReference type="Proteomes" id="UP000249016">
    <property type="component" value="Unassembled WGS sequence"/>
</dbReference>
<dbReference type="Pfam" id="PF01841">
    <property type="entry name" value="Transglut_core"/>
    <property type="match status" value="1"/>
</dbReference>